<sequence>MKYQRKIEVPAAIWIRLRNASRNVLMAVDCGSSDESMILYLAALKQALKRADAYAFGQPLPEEQSESPLGRTQGDYLPRRMSDLVQQLETNIQGYLDGELPGPAAISGIREGMMSIRKEIASDYLRRLERTG</sequence>
<dbReference type="EMBL" id="LAZR01004306">
    <property type="protein sequence ID" value="KKN09795.1"/>
    <property type="molecule type" value="Genomic_DNA"/>
</dbReference>
<name>A0A0F9MR63_9ZZZZ</name>
<gene>
    <name evidence="1" type="ORF">LCGC14_1043030</name>
</gene>
<proteinExistence type="predicted"/>
<reference evidence="1" key="1">
    <citation type="journal article" date="2015" name="Nature">
        <title>Complex archaea that bridge the gap between prokaryotes and eukaryotes.</title>
        <authorList>
            <person name="Spang A."/>
            <person name="Saw J.H."/>
            <person name="Jorgensen S.L."/>
            <person name="Zaremba-Niedzwiedzka K."/>
            <person name="Martijn J."/>
            <person name="Lind A.E."/>
            <person name="van Eijk R."/>
            <person name="Schleper C."/>
            <person name="Guy L."/>
            <person name="Ettema T.J."/>
        </authorList>
    </citation>
    <scope>NUCLEOTIDE SEQUENCE</scope>
</reference>
<comment type="caution">
    <text evidence="1">The sequence shown here is derived from an EMBL/GenBank/DDBJ whole genome shotgun (WGS) entry which is preliminary data.</text>
</comment>
<dbReference type="AlphaFoldDB" id="A0A0F9MR63"/>
<evidence type="ECO:0000313" key="1">
    <source>
        <dbReference type="EMBL" id="KKN09795.1"/>
    </source>
</evidence>
<organism evidence="1">
    <name type="scientific">marine sediment metagenome</name>
    <dbReference type="NCBI Taxonomy" id="412755"/>
    <lineage>
        <taxon>unclassified sequences</taxon>
        <taxon>metagenomes</taxon>
        <taxon>ecological metagenomes</taxon>
    </lineage>
</organism>
<protein>
    <submittedName>
        <fullName evidence="1">Uncharacterized protein</fullName>
    </submittedName>
</protein>
<accession>A0A0F9MR63</accession>